<dbReference type="SUPFAM" id="SSF109604">
    <property type="entry name" value="HD-domain/PDEase-like"/>
    <property type="match status" value="1"/>
</dbReference>
<proteinExistence type="predicted"/>
<evidence type="ECO:0000313" key="1">
    <source>
        <dbReference type="EMBL" id="UOG74401.1"/>
    </source>
</evidence>
<dbReference type="EMBL" id="CP094669">
    <property type="protein sequence ID" value="UOG74401.1"/>
    <property type="molecule type" value="Genomic_DNA"/>
</dbReference>
<accession>A0ABY4CWC9</accession>
<sequence>MNSALAAQWHQLTTPILASEARREATLQQLLAAYSKSGRHYHTLHHVQALLDAVQRDAVTLHDLPVVQLAVWFHDAVYSPLRSDNETRSAELALQFLAETTLEENRQQRVALLIERTKDHTQAHPDDDTDLQLFLDADLSILGASEKDYWQYARQIHAEYSIVPDMLYRQGRRNVLEKLLTTPVLYRTAPYRDRLDAAARRNLQAELHAWENDGL</sequence>
<dbReference type="PIRSF" id="PIRSF035170">
    <property type="entry name" value="HD_phosphohydro"/>
    <property type="match status" value="1"/>
</dbReference>
<organism evidence="1 2">
    <name type="scientific">Hymenobacter tibetensis</name>
    <dbReference type="NCBI Taxonomy" id="497967"/>
    <lineage>
        <taxon>Bacteria</taxon>
        <taxon>Pseudomonadati</taxon>
        <taxon>Bacteroidota</taxon>
        <taxon>Cytophagia</taxon>
        <taxon>Cytophagales</taxon>
        <taxon>Hymenobacteraceae</taxon>
        <taxon>Hymenobacter</taxon>
    </lineage>
</organism>
<evidence type="ECO:0008006" key="3">
    <source>
        <dbReference type="Google" id="ProtNLM"/>
    </source>
</evidence>
<dbReference type="RefSeq" id="WP_243797756.1">
    <property type="nucleotide sequence ID" value="NZ_CP094669.1"/>
</dbReference>
<gene>
    <name evidence="1" type="ORF">MTX78_20060</name>
</gene>
<dbReference type="InterPro" id="IPR009218">
    <property type="entry name" value="HD_phosphohydro"/>
</dbReference>
<keyword evidence="2" id="KW-1185">Reference proteome</keyword>
<dbReference type="Proteomes" id="UP000831113">
    <property type="component" value="Chromosome"/>
</dbReference>
<protein>
    <recommendedName>
        <fullName evidence="3">Metal-dependent phosphohydrolase</fullName>
    </recommendedName>
</protein>
<reference evidence="1 2" key="1">
    <citation type="submission" date="2022-03" db="EMBL/GenBank/DDBJ databases">
        <title>Hymenobactersp. isolated from the air.</title>
        <authorList>
            <person name="Won M."/>
            <person name="Kwon S.-W."/>
        </authorList>
    </citation>
    <scope>NUCLEOTIDE SEQUENCE [LARGE SCALE GENOMIC DNA]</scope>
    <source>
        <strain evidence="1 2">KACC 21982</strain>
    </source>
</reference>
<evidence type="ECO:0000313" key="2">
    <source>
        <dbReference type="Proteomes" id="UP000831113"/>
    </source>
</evidence>
<dbReference type="PANTHER" id="PTHR21174">
    <property type="match status" value="1"/>
</dbReference>
<dbReference type="Gene3D" id="1.10.3210.10">
    <property type="entry name" value="Hypothetical protein af1432"/>
    <property type="match status" value="1"/>
</dbReference>
<dbReference type="PANTHER" id="PTHR21174:SF0">
    <property type="entry name" value="HD PHOSPHOHYDROLASE FAMILY PROTEIN-RELATED"/>
    <property type="match status" value="1"/>
</dbReference>
<name>A0ABY4CWC9_9BACT</name>